<dbReference type="AlphaFoldDB" id="A0A815U0W8"/>
<dbReference type="SUPFAM" id="SSF50729">
    <property type="entry name" value="PH domain-like"/>
    <property type="match status" value="1"/>
</dbReference>
<evidence type="ECO:0000313" key="2">
    <source>
        <dbReference type="Proteomes" id="UP000663882"/>
    </source>
</evidence>
<evidence type="ECO:0000313" key="1">
    <source>
        <dbReference type="EMBL" id="CAF1514378.1"/>
    </source>
</evidence>
<dbReference type="InterPro" id="IPR011993">
    <property type="entry name" value="PH-like_dom_sf"/>
</dbReference>
<dbReference type="PANTHER" id="PTHR13217">
    <property type="entry name" value="PLECKSTRIN HOMOLOGY DOMAIN-CONTAINING FAMILY G MEMBER 7"/>
    <property type="match status" value="1"/>
</dbReference>
<dbReference type="GO" id="GO:0007266">
    <property type="term" value="P:Rho protein signal transduction"/>
    <property type="evidence" value="ECO:0007669"/>
    <property type="project" value="TreeGrafter"/>
</dbReference>
<dbReference type="InterPro" id="IPR040181">
    <property type="entry name" value="PKHG5/7"/>
</dbReference>
<comment type="caution">
    <text evidence="1">The sequence shown here is derived from an EMBL/GenBank/DDBJ whole genome shotgun (WGS) entry which is preliminary data.</text>
</comment>
<sequence length="110" mass="12843">MQQEERICQINDCIGPYKNVLASPEFTSILQEYNRDSMSNRLNLLEDMPLHVQSYRHETIQEGSMKMKDSKNSQDVYCYLFSNMFLITKDNKQNSSTNSLLSMINNYGQT</sequence>
<dbReference type="OrthoDB" id="660555at2759"/>
<accession>A0A815U0W8</accession>
<dbReference type="EMBL" id="CAJNOO010014094">
    <property type="protein sequence ID" value="CAF1514378.1"/>
    <property type="molecule type" value="Genomic_DNA"/>
</dbReference>
<gene>
    <name evidence="1" type="ORF">RFH988_LOCUS39156</name>
</gene>
<dbReference type="Gene3D" id="2.30.29.30">
    <property type="entry name" value="Pleckstrin-homology domain (PH domain)/Phosphotyrosine-binding domain (PTB)"/>
    <property type="match status" value="1"/>
</dbReference>
<organism evidence="1 2">
    <name type="scientific">Rotaria sordida</name>
    <dbReference type="NCBI Taxonomy" id="392033"/>
    <lineage>
        <taxon>Eukaryota</taxon>
        <taxon>Metazoa</taxon>
        <taxon>Spiralia</taxon>
        <taxon>Gnathifera</taxon>
        <taxon>Rotifera</taxon>
        <taxon>Eurotatoria</taxon>
        <taxon>Bdelloidea</taxon>
        <taxon>Philodinida</taxon>
        <taxon>Philodinidae</taxon>
        <taxon>Rotaria</taxon>
    </lineage>
</organism>
<dbReference type="Proteomes" id="UP000663882">
    <property type="component" value="Unassembled WGS sequence"/>
</dbReference>
<proteinExistence type="predicted"/>
<reference evidence="1" key="1">
    <citation type="submission" date="2021-02" db="EMBL/GenBank/DDBJ databases">
        <authorList>
            <person name="Nowell W R."/>
        </authorList>
    </citation>
    <scope>NUCLEOTIDE SEQUENCE</scope>
</reference>
<name>A0A815U0W8_9BILA</name>
<protein>
    <submittedName>
        <fullName evidence="1">Uncharacterized protein</fullName>
    </submittedName>
</protein>
<dbReference type="PANTHER" id="PTHR13217:SF11">
    <property type="entry name" value="PLECKSTRIN HOMOLOGY DOMAIN-CONTAINING FAMILY G MEMBER 5"/>
    <property type="match status" value="1"/>
</dbReference>